<dbReference type="OrthoDB" id="6337871at2759"/>
<comment type="catalytic activity">
    <reaction evidence="1">
        <text>Hydrolysis of (1-&gt;4)-beta-linkages between N-acetylmuramic acid and N-acetyl-D-glucosamine residues in a peptidoglycan and between N-acetyl-D-glucosamine residues in chitodextrins.</text>
        <dbReference type="EC" id="3.2.1.17"/>
    </reaction>
</comment>
<keyword evidence="9" id="KW-0812">Transmembrane</keyword>
<feature type="disulfide bond" evidence="8">
    <location>
        <begin position="43"/>
        <end position="49"/>
    </location>
</feature>
<sequence length="156" mass="17377">MNTFMFSIISYVAVVASAVTIGDGGLIARMSDAAVKKCLDCICQASTKCIPPKECWKANDTDVLVCGAYLISEKYWIDAGEPFDREVGGYFKCAYHKICAENTIIAYNTRHGRDCDGNGVYDCLDIGLMHHGEKDNCENPWIKTTDFWKDYTICLS</sequence>
<keyword evidence="9" id="KW-0472">Membrane</keyword>
<dbReference type="InParanoid" id="A0A1V9X9R8"/>
<dbReference type="FunCoup" id="A0A1V9X9R8">
    <property type="interactions" value="28"/>
</dbReference>
<feature type="disulfide bond" evidence="8">
    <location>
        <begin position="38"/>
        <end position="123"/>
    </location>
</feature>
<dbReference type="EMBL" id="MNPL01018007">
    <property type="protein sequence ID" value="OQR70289.1"/>
    <property type="molecule type" value="Genomic_DNA"/>
</dbReference>
<dbReference type="GO" id="GO:0042742">
    <property type="term" value="P:defense response to bacterium"/>
    <property type="evidence" value="ECO:0007669"/>
    <property type="project" value="UniProtKB-KW"/>
</dbReference>
<dbReference type="Pfam" id="PF05497">
    <property type="entry name" value="Destabilase"/>
    <property type="match status" value="1"/>
</dbReference>
<dbReference type="STRING" id="418985.A0A1V9X9R8"/>
<dbReference type="EC" id="3.2.1.17" evidence="2"/>
<evidence type="ECO:0000256" key="4">
    <source>
        <dbReference type="ARBA" id="ARBA00022638"/>
    </source>
</evidence>
<dbReference type="Gene3D" id="1.10.530.10">
    <property type="match status" value="1"/>
</dbReference>
<dbReference type="PROSITE" id="PS51909">
    <property type="entry name" value="LYSOZYME_I"/>
    <property type="match status" value="1"/>
</dbReference>
<evidence type="ECO:0000256" key="5">
    <source>
        <dbReference type="ARBA" id="ARBA00022801"/>
    </source>
</evidence>
<keyword evidence="7" id="KW-0326">Glycosidase</keyword>
<evidence type="ECO:0000256" key="1">
    <source>
        <dbReference type="ARBA" id="ARBA00000632"/>
    </source>
</evidence>
<keyword evidence="11" id="KW-1185">Reference proteome</keyword>
<feature type="disulfide bond" evidence="8">
    <location>
        <begin position="93"/>
        <end position="99"/>
    </location>
</feature>
<evidence type="ECO:0000313" key="10">
    <source>
        <dbReference type="EMBL" id="OQR70289.1"/>
    </source>
</evidence>
<protein>
    <recommendedName>
        <fullName evidence="2">lysozyme</fullName>
        <ecNumber evidence="2">3.2.1.17</ecNumber>
    </recommendedName>
</protein>
<keyword evidence="5" id="KW-0378">Hydrolase</keyword>
<dbReference type="PANTHER" id="PTHR11195:SF13">
    <property type="entry name" value="INVERTEBRATE-TYPE LYSOZYME 2-RELATED"/>
    <property type="match status" value="1"/>
</dbReference>
<comment type="caution">
    <text evidence="10">The sequence shown here is derived from an EMBL/GenBank/DDBJ whole genome shotgun (WGS) entry which is preliminary data.</text>
</comment>
<dbReference type="AlphaFoldDB" id="A0A1V9X9R8"/>
<dbReference type="InterPro" id="IPR008597">
    <property type="entry name" value="Invert_lysozyme"/>
</dbReference>
<evidence type="ECO:0000256" key="6">
    <source>
        <dbReference type="ARBA" id="ARBA00023157"/>
    </source>
</evidence>
<name>A0A1V9X9R8_9ACAR</name>
<proteinExistence type="predicted"/>
<evidence type="ECO:0000256" key="8">
    <source>
        <dbReference type="PIRSR" id="PIRSR608597-3"/>
    </source>
</evidence>
<dbReference type="GO" id="GO:0031640">
    <property type="term" value="P:killing of cells of another organism"/>
    <property type="evidence" value="ECO:0007669"/>
    <property type="project" value="UniProtKB-KW"/>
</dbReference>
<evidence type="ECO:0000256" key="7">
    <source>
        <dbReference type="ARBA" id="ARBA00023295"/>
    </source>
</evidence>
<dbReference type="GO" id="GO:0003796">
    <property type="term" value="F:lysozyme activity"/>
    <property type="evidence" value="ECO:0007669"/>
    <property type="project" value="UniProtKB-EC"/>
</dbReference>
<keyword evidence="6 8" id="KW-1015">Disulfide bond</keyword>
<dbReference type="Proteomes" id="UP000192247">
    <property type="component" value="Unassembled WGS sequence"/>
</dbReference>
<evidence type="ECO:0000256" key="2">
    <source>
        <dbReference type="ARBA" id="ARBA00012732"/>
    </source>
</evidence>
<accession>A0A1V9X9R8</accession>
<feature type="transmembrane region" description="Helical" evidence="9">
    <location>
        <begin position="6"/>
        <end position="27"/>
    </location>
</feature>
<reference evidence="10 11" key="1">
    <citation type="journal article" date="2017" name="Gigascience">
        <title>Draft genome of the honey bee ectoparasitic mite, Tropilaelaps mercedesae, is shaped by the parasitic life history.</title>
        <authorList>
            <person name="Dong X."/>
            <person name="Armstrong S.D."/>
            <person name="Xia D."/>
            <person name="Makepeace B.L."/>
            <person name="Darby A.C."/>
            <person name="Kadowaki T."/>
        </authorList>
    </citation>
    <scope>NUCLEOTIDE SEQUENCE [LARGE SCALE GENOMIC DNA]</scope>
    <source>
        <strain evidence="10">Wuxi-XJTLU</strain>
    </source>
</reference>
<evidence type="ECO:0000256" key="9">
    <source>
        <dbReference type="SAM" id="Phobius"/>
    </source>
</evidence>
<dbReference type="PANTHER" id="PTHR11195">
    <property type="entry name" value="DESTABILASE-RELATED"/>
    <property type="match status" value="1"/>
</dbReference>
<keyword evidence="4" id="KW-0081">Bacteriolytic enzyme</keyword>
<gene>
    <name evidence="10" type="ORF">BIW11_11723</name>
</gene>
<evidence type="ECO:0000256" key="3">
    <source>
        <dbReference type="ARBA" id="ARBA00022529"/>
    </source>
</evidence>
<evidence type="ECO:0000313" key="11">
    <source>
        <dbReference type="Proteomes" id="UP000192247"/>
    </source>
</evidence>
<feature type="disulfide bond" evidence="8">
    <location>
        <begin position="55"/>
        <end position="66"/>
    </location>
</feature>
<keyword evidence="9" id="KW-1133">Transmembrane helix</keyword>
<organism evidence="10 11">
    <name type="scientific">Tropilaelaps mercedesae</name>
    <dbReference type="NCBI Taxonomy" id="418985"/>
    <lineage>
        <taxon>Eukaryota</taxon>
        <taxon>Metazoa</taxon>
        <taxon>Ecdysozoa</taxon>
        <taxon>Arthropoda</taxon>
        <taxon>Chelicerata</taxon>
        <taxon>Arachnida</taxon>
        <taxon>Acari</taxon>
        <taxon>Parasitiformes</taxon>
        <taxon>Mesostigmata</taxon>
        <taxon>Gamasina</taxon>
        <taxon>Dermanyssoidea</taxon>
        <taxon>Laelapidae</taxon>
        <taxon>Tropilaelaps</taxon>
    </lineage>
</organism>
<keyword evidence="3" id="KW-0929">Antimicrobial</keyword>